<gene>
    <name evidence="8" type="ORF">RZO55_03795</name>
</gene>
<dbReference type="InterPro" id="IPR010071">
    <property type="entry name" value="AA_adenyl_dom"/>
</dbReference>
<evidence type="ECO:0000256" key="4">
    <source>
        <dbReference type="ARBA" id="ARBA00022598"/>
    </source>
</evidence>
<name>A0ABU4GGF1_9CLOT</name>
<keyword evidence="6" id="KW-0045">Antibiotic biosynthesis</keyword>
<evidence type="ECO:0000313" key="9">
    <source>
        <dbReference type="Proteomes" id="UP001276854"/>
    </source>
</evidence>
<dbReference type="PROSITE" id="PS00012">
    <property type="entry name" value="PHOSPHOPANTETHEINE"/>
    <property type="match status" value="1"/>
</dbReference>
<dbReference type="InterPro" id="IPR045851">
    <property type="entry name" value="AMP-bd_C_sf"/>
</dbReference>
<dbReference type="PROSITE" id="PS00455">
    <property type="entry name" value="AMP_BINDING"/>
    <property type="match status" value="2"/>
</dbReference>
<keyword evidence="9" id="KW-1185">Reference proteome</keyword>
<reference evidence="8 9" key="1">
    <citation type="submission" date="2023-10" db="EMBL/GenBank/DDBJ databases">
        <title>A novel Glycoside Hydrolase 43-Like Enzyme from Clostrdium boliviensis is an Endo-xylanase, and a Candidate for Xylooligosaccharides Production from Different Xylan Substrates.</title>
        <authorList>
            <person name="Alvarez M.T."/>
            <person name="Rocabado-Villegas L.R."/>
            <person name="Salas-Veizaga D.M."/>
            <person name="Linares-Pasten J.A."/>
            <person name="Gudmundsdottir E.E."/>
            <person name="Hreggvidsson G.O."/>
            <person name="Adlercreutz P."/>
            <person name="Nordberg Karlsson E."/>
        </authorList>
    </citation>
    <scope>NUCLEOTIDE SEQUENCE [LARGE SCALE GENOMIC DNA]</scope>
    <source>
        <strain evidence="8 9">E-1</strain>
    </source>
</reference>
<organism evidence="8 9">
    <name type="scientific">Clostridium boliviensis</name>
    <dbReference type="NCBI Taxonomy" id="318465"/>
    <lineage>
        <taxon>Bacteria</taxon>
        <taxon>Bacillati</taxon>
        <taxon>Bacillota</taxon>
        <taxon>Clostridia</taxon>
        <taxon>Eubacteriales</taxon>
        <taxon>Clostridiaceae</taxon>
        <taxon>Clostridium</taxon>
    </lineage>
</organism>
<evidence type="ECO:0000256" key="2">
    <source>
        <dbReference type="ARBA" id="ARBA00022450"/>
    </source>
</evidence>
<comment type="cofactor">
    <cofactor evidence="1">
        <name>pantetheine 4'-phosphate</name>
        <dbReference type="ChEBI" id="CHEBI:47942"/>
    </cofactor>
</comment>
<dbReference type="Gene3D" id="2.30.38.10">
    <property type="entry name" value="Luciferase, Domain 3"/>
    <property type="match status" value="2"/>
</dbReference>
<dbReference type="PROSITE" id="PS50075">
    <property type="entry name" value="CARRIER"/>
    <property type="match status" value="2"/>
</dbReference>
<dbReference type="Proteomes" id="UP001276854">
    <property type="component" value="Unassembled WGS sequence"/>
</dbReference>
<dbReference type="Pfam" id="PF00501">
    <property type="entry name" value="AMP-binding"/>
    <property type="match status" value="2"/>
</dbReference>
<dbReference type="CDD" id="cd19534">
    <property type="entry name" value="E_NRPS"/>
    <property type="match status" value="1"/>
</dbReference>
<dbReference type="InterPro" id="IPR001242">
    <property type="entry name" value="Condensation_dom"/>
</dbReference>
<evidence type="ECO:0000256" key="1">
    <source>
        <dbReference type="ARBA" id="ARBA00001957"/>
    </source>
</evidence>
<dbReference type="Gene3D" id="3.30.300.30">
    <property type="match status" value="2"/>
</dbReference>
<dbReference type="Gene3D" id="3.40.50.980">
    <property type="match status" value="4"/>
</dbReference>
<dbReference type="Pfam" id="PF13193">
    <property type="entry name" value="AMP-binding_C"/>
    <property type="match status" value="2"/>
</dbReference>
<keyword evidence="2" id="KW-0596">Phosphopantetheine</keyword>
<dbReference type="InterPro" id="IPR036736">
    <property type="entry name" value="ACP-like_sf"/>
</dbReference>
<sequence length="2971" mass="340402">MSTNEITTEYRLSSYQRDIWLEQCMHPGKPIYNLGGYIRIKGNIDTKIFRNAMQQIINQNDTLRTRLMDRAGEAYLTILPELEYKAPYLDFSMKETPADFCVNWIKREFLKPFNPNDYFFQFCLLKSDENEYYIFLKVYHMIIDGWGFALLYSQMVDTYNELSNGNMEVKAVAYSYTDFIAEDQEYRNSPAYLKDIEFWKNKYRTIPEPLLSKGIGNDCENDSTIWSDRCTLKIKKLQYNRMLEFCKEENSSAFHYLLGILYLYFSKVCNQKDMVIGVPVFNRSNAKYKQTMGHFANVIPLRINPETDMSFKELMKIIRHGLFECYRHKRTNFGDISRAVFEEVSEKGNLFDISLSFEEQEIRKQFVTADECQNITMSHQHERNALMLLIWGHEGEADVCVNFDYRLDVFEKFIPIKDFIAHFEYLFTQAMENGDTPISAIDVIPEAERRMLLHDFNQTVMEYPKDQTIHGLFEEQAKQRPDHTALVYEDKKLTYKELNEKANKLAHTLRRQGVKPDSIVAVMTERSLDMITGIFGTLKAGGAYLPIDPGYPQDRIEYMLEDSGAEVVLTQKHLKDRINYNGHIICLDDADAYMKEDTNPEPVNKSDDLAYIIYTSGSTGKPKGVMVEHHGILNLQNYFKEGWGVDGSDRMLQFASSSFDASVWETFTILLGGGTLYLISRDVINNLDNFKDFINENEITITLLPPAYLSGIEPGSLPSLKKLVTGGSAITKELVAKWKDKAAYMNAYGPTEYSVIATTWKFRNEETGYDSVPIGKPVSNTRIYILDKEQKLLPVGVAGEMCVSGAGIARGYLNRRSLTAEKFVDNPYEAGEKMYRTGDLARWLPDGNVEYLGRIDDQVKIRGFRIELGEIEANLHKYPLIRDVAVIAREDKKKEKYLLAYYTAECPLKADELREHLLKELPDYMVPSYFTQLEHMPLNQSGKIDKKVLPEPDTGMSAAVEYVAPRNKTEEIIARVWEKVLELERVGIKDNFFNLGGDSIKAIQVLSKLNSYQLKLELKDIFEHPFIGELSAYIKTGERTALQGTVKGEVILTPIQSWFFEQCSEYKNHFNQSVMLYRKEGFDEGALRNVLDRLVEHHDALRIVMRQKAGRIALLNRGLEGNLYSLTVKDFTSVQFDKKAVEEEAGILQSSMNLKQGPLVNAGLFKTKEGDYLFLAIHHLVVDGISWRILFEDITAGYRQAVNGEEIKFQAKTDSFKEWSEKLYEYADSEELQKEIPYWSGLEQIEVKSLPKEHTVSSRHYKDCDQVFMELDEIRTSRLIREVNKAYNTEINDILLAALGETISEWTGEDKVLINLEGHGREEIVPDIDISRTVGWFTTQYPVILNMKGNGALSSRIKSVKEILRTIPGKGIGYGILKYQTILPDEEMLKFNLNPEISFNYLGQFDQDIDSGLFTLSNISAGNTISPEMELPYCLDIYGGINNGKLQLNFTYHIGEYEKTTINQIAENFKRCLIRMIEHCVSQDYTELTPGDLSSAKITDQEVEAVYRVMEASKQNIRDIYPLTPMQTGMLYHFLREKDSNAYFEQAVITLKGNVDKDVFQRAFWQVILRHDILRTAFIYEQTDKPVQVVLTDRPAKMDYKDISLLLEEQKKYYLEECMTDDRKKGFDLTHEPLVRIMLIKVSEGIYHVIWSFHHIIMDGWCLPIVFKELLESYKAFRDGSSPQLGRIYPYSQYIQWLENRDDQEASDYWAQYLMEYEQTEQLSRMKAITAGQGYLQEEYDFTINEEMKARLEKTARDSTATLSTLMQAVWGILLQRYSNTRDVVFGSVVSGRPAEVEGVERMVGLFINTIPVRVRAEKGESFSSLIAKQQRAALESEKHSYYPLAEIQSRLSCKGELVQNLMAFENYPMEEAVKGDDNDKDDITVLSAKVSEQTNFDLNIIIMPGKDLQIKFRYNSLAYNKSFLARIAEQMKAIISEIVKHPDMAIEEIDVVPEAERRMLLHDFNQTVVEYLKDQTIHGLFEEQADQRPDHAALVFEDKKLTYRELNEKANRLAHALIRQGVKPDTIVAVMTERSLDMVTGIFGILKAGGAYLPIDPGYPQDRIKYMLEDSQAGIVLTQKHLKDRIKYNGIVICLDDDEAYLDEKANPEPVNKPDDLAYIIYTSGSTGKPKGVMVEHHGILNLQNYFKKSWGVGESDRMLQFASSSFDASVWETFTILLGGGTLYLISRDVINNLDDFKGFINENEITITLLPPAYLSGIEPGSLPSLKKLVTGGSAITKELVEKWKDKADYMNAYGPTEYSVIATAWKYQSGEMGFDSVPIGKPVSNTRIYILDKEQKLLPIGAAGEMCVSGDGIARGYLNRRSLTEEKFIDNPYESGEKLYRTGDLARWLPDGNVEYLGRTDDQVKIRGFRIELGEIEANLHKYPLIHDVAVIAREDQKKEKYLTAYYTAKDEVDVEELKKHLLRELPDYMVPAFFMKMELMPMTQSGKIDKKALPEPEMHGNCGAEFIGPRSDADKKIQEVWQDTLGIETIGIDDNFFMMGGNSIKAIQAVSRLASEFEIGINDIFQYPTIRSLSDQIKYSKDRLKTAIEALKESAVTRMEGRGASDGRILKSLKEYHKRNQKYKEVDISEKAGYHNILVAGGTGYLGIQIVHQLLKNTDYKIYTAVRGKDDSEAKERLYAKLQFHFGDEICGRRTLEDRLYVFSGDLTKDYFGLGKERYESLANQIDAVINSAANVKHFGNYSEFYAINVEGNKRLIEFAGTGKKKVYNFISTTSVGSGLIEDQSSMVFTEYDCDVDQNSDNYYVMTKLEAEKQIVRARENGIECNVFRVGNLVFDSESGIFQENIQDNAFYTMVKSMIKLGYVPAITDKTLDFSFVDQVAKAVVLLFDRKNLKNETYHLFNSHRINMISFARFLNQAGVEVEPMPVDKFTSYILKKYDDNEAKQEVSRILVHSNIFFEGASKTLFLIKNRKTDGILKALGFEWQKLDSSRVKLMIEHCRNVGFMQ</sequence>
<feature type="domain" description="Carrier" evidence="7">
    <location>
        <begin position="964"/>
        <end position="1038"/>
    </location>
</feature>
<dbReference type="CDD" id="cd05235">
    <property type="entry name" value="SDR_e1"/>
    <property type="match status" value="1"/>
</dbReference>
<dbReference type="InterPro" id="IPR010080">
    <property type="entry name" value="Thioester_reductase-like_dom"/>
</dbReference>
<protein>
    <submittedName>
        <fullName evidence="8">Amino acid adenylation domain-containing protein</fullName>
    </submittedName>
</protein>
<dbReference type="RefSeq" id="WP_318062964.1">
    <property type="nucleotide sequence ID" value="NZ_JAWONS010000099.1"/>
</dbReference>
<keyword evidence="5" id="KW-0677">Repeat</keyword>
<dbReference type="InterPro" id="IPR006162">
    <property type="entry name" value="Ppantetheine_attach_site"/>
</dbReference>
<dbReference type="EMBL" id="JAWONS010000099">
    <property type="protein sequence ID" value="MDW2796699.1"/>
    <property type="molecule type" value="Genomic_DNA"/>
</dbReference>
<evidence type="ECO:0000256" key="3">
    <source>
        <dbReference type="ARBA" id="ARBA00022553"/>
    </source>
</evidence>
<accession>A0ABU4GGF1</accession>
<dbReference type="InterPro" id="IPR000873">
    <property type="entry name" value="AMP-dep_synth/lig_dom"/>
</dbReference>
<dbReference type="Gene3D" id="3.30.559.10">
    <property type="entry name" value="Chloramphenicol acetyltransferase-like domain"/>
    <property type="match status" value="3"/>
</dbReference>
<proteinExistence type="predicted"/>
<evidence type="ECO:0000256" key="6">
    <source>
        <dbReference type="ARBA" id="ARBA00023194"/>
    </source>
</evidence>
<comment type="caution">
    <text evidence="8">The sequence shown here is derived from an EMBL/GenBank/DDBJ whole genome shotgun (WGS) entry which is preliminary data.</text>
</comment>
<evidence type="ECO:0000259" key="7">
    <source>
        <dbReference type="PROSITE" id="PS50075"/>
    </source>
</evidence>
<dbReference type="InterPro" id="IPR020845">
    <property type="entry name" value="AMP-binding_CS"/>
</dbReference>
<dbReference type="NCBIfam" id="TIGR01733">
    <property type="entry name" value="AA-adenyl-dom"/>
    <property type="match status" value="2"/>
</dbReference>
<dbReference type="InterPro" id="IPR025110">
    <property type="entry name" value="AMP-bd_C"/>
</dbReference>
<dbReference type="SUPFAM" id="SSF56801">
    <property type="entry name" value="Acetyl-CoA synthetase-like"/>
    <property type="match status" value="2"/>
</dbReference>
<dbReference type="InterPro" id="IPR036291">
    <property type="entry name" value="NAD(P)-bd_dom_sf"/>
</dbReference>
<dbReference type="NCBIfam" id="NF003417">
    <property type="entry name" value="PRK04813.1"/>
    <property type="match status" value="2"/>
</dbReference>
<dbReference type="InterPro" id="IPR010060">
    <property type="entry name" value="NRPS_synth"/>
</dbReference>
<dbReference type="PANTHER" id="PTHR45527:SF1">
    <property type="entry name" value="FATTY ACID SYNTHASE"/>
    <property type="match status" value="1"/>
</dbReference>
<dbReference type="PRINTS" id="PR00154">
    <property type="entry name" value="AMPBINDING"/>
</dbReference>
<dbReference type="PANTHER" id="PTHR45527">
    <property type="entry name" value="NONRIBOSOMAL PEPTIDE SYNTHETASE"/>
    <property type="match status" value="1"/>
</dbReference>
<dbReference type="SUPFAM" id="SSF51735">
    <property type="entry name" value="NAD(P)-binding Rossmann-fold domains"/>
    <property type="match status" value="1"/>
</dbReference>
<dbReference type="InterPro" id="IPR023213">
    <property type="entry name" value="CAT-like_dom_sf"/>
</dbReference>
<dbReference type="Pfam" id="PF07993">
    <property type="entry name" value="NAD_binding_4"/>
    <property type="match status" value="1"/>
</dbReference>
<dbReference type="SUPFAM" id="SSF52777">
    <property type="entry name" value="CoA-dependent acyltransferases"/>
    <property type="match status" value="6"/>
</dbReference>
<dbReference type="CDD" id="cd19543">
    <property type="entry name" value="DCL_NRPS"/>
    <property type="match status" value="1"/>
</dbReference>
<dbReference type="NCBIfam" id="TIGR01720">
    <property type="entry name" value="NRPS-para261"/>
    <property type="match status" value="1"/>
</dbReference>
<evidence type="ECO:0000313" key="8">
    <source>
        <dbReference type="EMBL" id="MDW2796699.1"/>
    </source>
</evidence>
<dbReference type="Gene3D" id="1.10.1200.10">
    <property type="entry name" value="ACP-like"/>
    <property type="match status" value="2"/>
</dbReference>
<dbReference type="InterPro" id="IPR013120">
    <property type="entry name" value="FAR_NAD-bd"/>
</dbReference>
<keyword evidence="3" id="KW-0597">Phosphoprotein</keyword>
<dbReference type="SUPFAM" id="SSF47336">
    <property type="entry name" value="ACP-like"/>
    <property type="match status" value="2"/>
</dbReference>
<evidence type="ECO:0000256" key="5">
    <source>
        <dbReference type="ARBA" id="ARBA00022737"/>
    </source>
</evidence>
<dbReference type="InterPro" id="IPR020459">
    <property type="entry name" value="AMP-binding"/>
</dbReference>
<dbReference type="Pfam" id="PF00668">
    <property type="entry name" value="Condensation"/>
    <property type="match status" value="3"/>
</dbReference>
<dbReference type="InterPro" id="IPR009081">
    <property type="entry name" value="PP-bd_ACP"/>
</dbReference>
<keyword evidence="4" id="KW-0436">Ligase</keyword>
<dbReference type="Gene3D" id="3.30.559.30">
    <property type="entry name" value="Nonribosomal peptide synthetase, condensation domain"/>
    <property type="match status" value="3"/>
</dbReference>
<dbReference type="Pfam" id="PF00550">
    <property type="entry name" value="PP-binding"/>
    <property type="match status" value="2"/>
</dbReference>
<dbReference type="Gene3D" id="3.40.50.720">
    <property type="entry name" value="NAD(P)-binding Rossmann-like Domain"/>
    <property type="match status" value="1"/>
</dbReference>
<feature type="domain" description="Carrier" evidence="7">
    <location>
        <begin position="2473"/>
        <end position="2549"/>
    </location>
</feature>